<feature type="transmembrane region" description="Helical" evidence="6">
    <location>
        <begin position="51"/>
        <end position="73"/>
    </location>
</feature>
<name>A0ABU4W6X1_9FUSO</name>
<feature type="domain" description="Phosphatidylglycerol lysyltransferase C-terminal" evidence="7">
    <location>
        <begin position="222"/>
        <end position="509"/>
    </location>
</feature>
<feature type="transmembrane region" description="Helical" evidence="6">
    <location>
        <begin position="12"/>
        <end position="31"/>
    </location>
</feature>
<organism evidence="8 9">
    <name type="scientific">Candidatus Cetobacterium colombiensis</name>
    <dbReference type="NCBI Taxonomy" id="3073100"/>
    <lineage>
        <taxon>Bacteria</taxon>
        <taxon>Fusobacteriati</taxon>
        <taxon>Fusobacteriota</taxon>
        <taxon>Fusobacteriia</taxon>
        <taxon>Fusobacteriales</taxon>
        <taxon>Fusobacteriaceae</taxon>
        <taxon>Cetobacterium</taxon>
    </lineage>
</organism>
<evidence type="ECO:0000256" key="3">
    <source>
        <dbReference type="ARBA" id="ARBA00022692"/>
    </source>
</evidence>
<reference evidence="9" key="1">
    <citation type="submission" date="2023-07" db="EMBL/GenBank/DDBJ databases">
        <authorList>
            <person name="Colorado M.A."/>
            <person name="Villamil L.M."/>
            <person name="Melo J.F."/>
            <person name="Rodriguez J.A."/>
            <person name="Ruiz R.Y."/>
        </authorList>
    </citation>
    <scope>NUCLEOTIDE SEQUENCE [LARGE SCALE GENOMIC DNA]</scope>
    <source>
        <strain evidence="9">C33</strain>
    </source>
</reference>
<keyword evidence="2" id="KW-1003">Cell membrane</keyword>
<evidence type="ECO:0000313" key="9">
    <source>
        <dbReference type="Proteomes" id="UP001279681"/>
    </source>
</evidence>
<keyword evidence="3 6" id="KW-0812">Transmembrane</keyword>
<sequence>MKNLHFIIKKIFPDILSILIFLSGTMIMFSNSSKFDLRYIKFIYSVLPGDIITLSHVSSNIIGTFLLILAYGIYRRLDSAYYLSIVAFIFSIFFSFFKGFNYLEAAFFSFILLLLIPSKDRFYRKSSILKDKLSLKWVFFTLFIILLSIFFGFYSFRTVEYKKEVWWHLALNKHYSIFLRNSFISLSIFCIFLVFNFFNTVLSVEKIPSSKVLSEIKKIISTSDNSYAALALLPDKSILFNKCKDAFIMYGNTSGNLISMGDPIGNKTHFHEIIQNFYRIGRQSGKNIAFYEISKEHLSDYLELGLKIIKIGEEAIINLKNYDISTPLYKKIRYTFNKFEKLEFTFKIVDSIAGIEDQLENVSNDWLKNKKAKEKEFSLGKFNLDYLRNFKIALLYNEKNELIAFSNLLTTDDKSEVSIDLMRYVNSAPSGTMEYLFIKIINWSKENEYNRFSLGMAPLSGIYGGDLAPLWNRLSVFLFNHGGNFYNFEGLKQFKDKFAPQWESKYLAYSGHFNLASLLKDIAILISGGIFGIFSKK</sequence>
<protein>
    <submittedName>
        <fullName evidence="8">Phosphatidylglycerol lysyltransferase domain-containing protein</fullName>
    </submittedName>
</protein>
<gene>
    <name evidence="8" type="ORF">RFV38_01945</name>
</gene>
<dbReference type="InterPro" id="IPR024320">
    <property type="entry name" value="LPG_synthase_C"/>
</dbReference>
<dbReference type="InterPro" id="IPR016181">
    <property type="entry name" value="Acyl_CoA_acyltransferase"/>
</dbReference>
<evidence type="ECO:0000256" key="4">
    <source>
        <dbReference type="ARBA" id="ARBA00022989"/>
    </source>
</evidence>
<dbReference type="PANTHER" id="PTHR34697">
    <property type="entry name" value="PHOSPHATIDYLGLYCEROL LYSYLTRANSFERASE"/>
    <property type="match status" value="1"/>
</dbReference>
<keyword evidence="9" id="KW-1185">Reference proteome</keyword>
<keyword evidence="4 6" id="KW-1133">Transmembrane helix</keyword>
<evidence type="ECO:0000256" key="1">
    <source>
        <dbReference type="ARBA" id="ARBA00004651"/>
    </source>
</evidence>
<evidence type="ECO:0000256" key="5">
    <source>
        <dbReference type="ARBA" id="ARBA00023136"/>
    </source>
</evidence>
<keyword evidence="5 6" id="KW-0472">Membrane</keyword>
<comment type="caution">
    <text evidence="8">The sequence shown here is derived from an EMBL/GenBank/DDBJ whole genome shotgun (WGS) entry which is preliminary data.</text>
</comment>
<dbReference type="InterPro" id="IPR051211">
    <property type="entry name" value="PG_lysyltransferase"/>
</dbReference>
<feature type="transmembrane region" description="Helical" evidence="6">
    <location>
        <begin position="80"/>
        <end position="96"/>
    </location>
</feature>
<evidence type="ECO:0000313" key="8">
    <source>
        <dbReference type="EMBL" id="MDX8335264.1"/>
    </source>
</evidence>
<evidence type="ECO:0000256" key="2">
    <source>
        <dbReference type="ARBA" id="ARBA00022475"/>
    </source>
</evidence>
<dbReference type="EMBL" id="JAVIKH010000002">
    <property type="protein sequence ID" value="MDX8335264.1"/>
    <property type="molecule type" value="Genomic_DNA"/>
</dbReference>
<evidence type="ECO:0000259" key="7">
    <source>
        <dbReference type="Pfam" id="PF09924"/>
    </source>
</evidence>
<evidence type="ECO:0000256" key="6">
    <source>
        <dbReference type="SAM" id="Phobius"/>
    </source>
</evidence>
<dbReference type="RefSeq" id="WP_320312676.1">
    <property type="nucleotide sequence ID" value="NZ_JAVIKH010000002.1"/>
</dbReference>
<proteinExistence type="predicted"/>
<feature type="transmembrane region" description="Helical" evidence="6">
    <location>
        <begin position="177"/>
        <end position="198"/>
    </location>
</feature>
<dbReference type="PANTHER" id="PTHR34697:SF2">
    <property type="entry name" value="PHOSPHATIDYLGLYCEROL LYSYLTRANSFERASE"/>
    <property type="match status" value="1"/>
</dbReference>
<dbReference type="Proteomes" id="UP001279681">
    <property type="component" value="Unassembled WGS sequence"/>
</dbReference>
<dbReference type="Pfam" id="PF09924">
    <property type="entry name" value="LPG_synthase_C"/>
    <property type="match status" value="1"/>
</dbReference>
<dbReference type="SUPFAM" id="SSF55729">
    <property type="entry name" value="Acyl-CoA N-acyltransferases (Nat)"/>
    <property type="match status" value="1"/>
</dbReference>
<accession>A0ABU4W6X1</accession>
<feature type="transmembrane region" description="Helical" evidence="6">
    <location>
        <begin position="137"/>
        <end position="157"/>
    </location>
</feature>
<comment type="subcellular location">
    <subcellularLocation>
        <location evidence="1">Cell membrane</location>
        <topology evidence="1">Multi-pass membrane protein</topology>
    </subcellularLocation>
</comment>